<feature type="non-terminal residue" evidence="9">
    <location>
        <position position="1"/>
    </location>
</feature>
<dbReference type="SMART" id="SM00167">
    <property type="entry name" value="VPS9"/>
    <property type="match status" value="1"/>
</dbReference>
<dbReference type="PROSITE" id="PS51205">
    <property type="entry name" value="VPS9"/>
    <property type="match status" value="1"/>
</dbReference>
<dbReference type="InterPro" id="IPR003123">
    <property type="entry name" value="VPS9"/>
</dbReference>
<evidence type="ECO:0000256" key="5">
    <source>
        <dbReference type="ARBA" id="ARBA00023136"/>
    </source>
</evidence>
<feature type="region of interest" description="Disordered" evidence="6">
    <location>
        <begin position="924"/>
        <end position="958"/>
    </location>
</feature>
<evidence type="ECO:0000256" key="1">
    <source>
        <dbReference type="ARBA" id="ARBA00004170"/>
    </source>
</evidence>
<evidence type="ECO:0008006" key="11">
    <source>
        <dbReference type="Google" id="ProtNLM"/>
    </source>
</evidence>
<dbReference type="InterPro" id="IPR037191">
    <property type="entry name" value="VPS9_dom_sf"/>
</dbReference>
<feature type="region of interest" description="Disordered" evidence="6">
    <location>
        <begin position="847"/>
        <end position="912"/>
    </location>
</feature>
<evidence type="ECO:0000259" key="8">
    <source>
        <dbReference type="PROSITE" id="PS51205"/>
    </source>
</evidence>
<evidence type="ECO:0000256" key="6">
    <source>
        <dbReference type="SAM" id="MobiDB-lite"/>
    </source>
</evidence>
<feature type="region of interest" description="Disordered" evidence="6">
    <location>
        <begin position="507"/>
        <end position="575"/>
    </location>
</feature>
<feature type="compositionally biased region" description="Gly residues" evidence="6">
    <location>
        <begin position="630"/>
        <end position="642"/>
    </location>
</feature>
<dbReference type="SUPFAM" id="SSF48350">
    <property type="entry name" value="GTPase activation domain, GAP"/>
    <property type="match status" value="1"/>
</dbReference>
<dbReference type="Pfam" id="PF02204">
    <property type="entry name" value="VPS9"/>
    <property type="match status" value="1"/>
</dbReference>
<organism evidence="9 10">
    <name type="scientific">Macrostomum lignano</name>
    <dbReference type="NCBI Taxonomy" id="282301"/>
    <lineage>
        <taxon>Eukaryota</taxon>
        <taxon>Metazoa</taxon>
        <taxon>Spiralia</taxon>
        <taxon>Lophotrochozoa</taxon>
        <taxon>Platyhelminthes</taxon>
        <taxon>Rhabditophora</taxon>
        <taxon>Macrostomorpha</taxon>
        <taxon>Macrostomida</taxon>
        <taxon>Macrostomidae</taxon>
        <taxon>Macrostomum</taxon>
    </lineage>
</organism>
<dbReference type="STRING" id="282301.A0A267ESE1"/>
<dbReference type="InterPro" id="IPR045046">
    <property type="entry name" value="Vps9-like"/>
</dbReference>
<dbReference type="PANTHER" id="PTHR23101:SF25">
    <property type="entry name" value="GTPASE-ACTIVATING PROTEIN AND VPS9 DOMAIN-CONTAINING PROTEIN 1"/>
    <property type="match status" value="1"/>
</dbReference>
<dbReference type="Gene3D" id="1.20.1050.80">
    <property type="entry name" value="VPS9 domain"/>
    <property type="match status" value="1"/>
</dbReference>
<feature type="region of interest" description="Disordered" evidence="6">
    <location>
        <begin position="975"/>
        <end position="1044"/>
    </location>
</feature>
<gene>
    <name evidence="9" type="ORF">BOX15_Mlig015927g1</name>
</gene>
<proteinExistence type="inferred from homology"/>
<keyword evidence="3" id="KW-0254">Endocytosis</keyword>
<feature type="compositionally biased region" description="Low complexity" evidence="6">
    <location>
        <begin position="981"/>
        <end position="1002"/>
    </location>
</feature>
<accession>A0A267ESE1</accession>
<dbReference type="PROSITE" id="PS50018">
    <property type="entry name" value="RAS_GTPASE_ACTIV_2"/>
    <property type="match status" value="1"/>
</dbReference>
<feature type="region of interest" description="Disordered" evidence="6">
    <location>
        <begin position="623"/>
        <end position="792"/>
    </location>
</feature>
<feature type="domain" description="Ras-GAP" evidence="7">
    <location>
        <begin position="168"/>
        <end position="378"/>
    </location>
</feature>
<evidence type="ECO:0000256" key="4">
    <source>
        <dbReference type="ARBA" id="ARBA00022658"/>
    </source>
</evidence>
<evidence type="ECO:0000256" key="3">
    <source>
        <dbReference type="ARBA" id="ARBA00022583"/>
    </source>
</evidence>
<comment type="caution">
    <text evidence="9">The sequence shown here is derived from an EMBL/GenBank/DDBJ whole genome shotgun (WGS) entry which is preliminary data.</text>
</comment>
<name>A0A267ESE1_9PLAT</name>
<feature type="compositionally biased region" description="Gly residues" evidence="6">
    <location>
        <begin position="927"/>
        <end position="936"/>
    </location>
</feature>
<dbReference type="Pfam" id="PF00616">
    <property type="entry name" value="RasGAP"/>
    <property type="match status" value="1"/>
</dbReference>
<dbReference type="Gene3D" id="1.10.506.10">
    <property type="entry name" value="GTPase Activation - p120gap, domain 1"/>
    <property type="match status" value="1"/>
</dbReference>
<evidence type="ECO:0000256" key="2">
    <source>
        <dbReference type="ARBA" id="ARBA00008489"/>
    </source>
</evidence>
<dbReference type="PANTHER" id="PTHR23101">
    <property type="entry name" value="RAB GDP/GTP EXCHANGE FACTOR"/>
    <property type="match status" value="1"/>
</dbReference>
<feature type="compositionally biased region" description="Gly residues" evidence="6">
    <location>
        <begin position="882"/>
        <end position="898"/>
    </location>
</feature>
<dbReference type="Proteomes" id="UP000215902">
    <property type="component" value="Unassembled WGS sequence"/>
</dbReference>
<dbReference type="InterPro" id="IPR008936">
    <property type="entry name" value="Rho_GTPase_activation_prot"/>
</dbReference>
<reference evidence="9 10" key="1">
    <citation type="submission" date="2017-06" db="EMBL/GenBank/DDBJ databases">
        <title>A platform for efficient transgenesis in Macrostomum lignano, a flatworm model organism for stem cell research.</title>
        <authorList>
            <person name="Berezikov E."/>
        </authorList>
    </citation>
    <scope>NUCLEOTIDE SEQUENCE [LARGE SCALE GENOMIC DNA]</scope>
    <source>
        <strain evidence="9">DV1</strain>
        <tissue evidence="9">Whole organism</tissue>
    </source>
</reference>
<dbReference type="OrthoDB" id="10264848at2759"/>
<keyword evidence="4" id="KW-0344">Guanine-nucleotide releasing factor</keyword>
<dbReference type="GO" id="GO:0006897">
    <property type="term" value="P:endocytosis"/>
    <property type="evidence" value="ECO:0007669"/>
    <property type="project" value="UniProtKB-KW"/>
</dbReference>
<dbReference type="GO" id="GO:0031267">
    <property type="term" value="F:small GTPase binding"/>
    <property type="evidence" value="ECO:0007669"/>
    <property type="project" value="TreeGrafter"/>
</dbReference>
<dbReference type="GO" id="GO:0005829">
    <property type="term" value="C:cytosol"/>
    <property type="evidence" value="ECO:0007669"/>
    <property type="project" value="TreeGrafter"/>
</dbReference>
<dbReference type="GO" id="GO:0005085">
    <property type="term" value="F:guanyl-nucleotide exchange factor activity"/>
    <property type="evidence" value="ECO:0007669"/>
    <property type="project" value="UniProtKB-KW"/>
</dbReference>
<evidence type="ECO:0000259" key="7">
    <source>
        <dbReference type="PROSITE" id="PS50018"/>
    </source>
</evidence>
<comment type="similarity">
    <text evidence="2">Belongs to the GAPVD1 family.</text>
</comment>
<feature type="compositionally biased region" description="Low complexity" evidence="6">
    <location>
        <begin position="937"/>
        <end position="958"/>
    </location>
</feature>
<dbReference type="SUPFAM" id="SSF109993">
    <property type="entry name" value="VPS9 domain"/>
    <property type="match status" value="1"/>
</dbReference>
<feature type="domain" description="VPS9" evidence="8">
    <location>
        <begin position="1276"/>
        <end position="1420"/>
    </location>
</feature>
<evidence type="ECO:0000313" key="10">
    <source>
        <dbReference type="Proteomes" id="UP000215902"/>
    </source>
</evidence>
<dbReference type="GO" id="GO:0016020">
    <property type="term" value="C:membrane"/>
    <property type="evidence" value="ECO:0007669"/>
    <property type="project" value="UniProtKB-SubCell"/>
</dbReference>
<sequence>QQDAQQTPALADELASLHQQLRQERLFVCCEKDLIRQLFDQLSDASRRILHEGFRLHLQQRLLTREAATASAATGCVDLARFAAALDAELRYRDAYSLLTCHEHKYADLLRLLRTSPDLLAHVLLTVERRPLADTDCTNDPPGSGGCLPRLLQCVFACLFGHCLAESSEEACYQTLMRLMEIQVLPLDNPVKLLSRGTATFVRLLRLSLDAGAGGFLVQTLRRPIHTLLAEFNDVFLDLDLNKAVQDRFCRDRREHMFGKEGSEQFELCVRDYRKQMADRVARLARLFIDELRENTRAFPRPFLWLLSGLYRQASGRPNSRMSPAAARSLCGHLVFQHYLIPALLDPEHSGIVGSVAINYIQRNNLMQMGQVLEALCQGGSLDSRVFSPEIFGQFEPDCLTGWLDSLLRIGAGLSGPVSGLQPQQQHQQLQLSSLAVTPDDLDLLVRACRVAVGSGQQDDGAGAAAAASAAASQQRRRLEACLADLPESVPGRSAANATGSFSTAAAASPAHNVGSASSTPRAEAALSHSPASSSSPSVHRRRQVTSLLGNFGSGGGGIGVHSPLTGSTESLCAPDSGQEMIRQSRDVLVLQLDPPADCPGLLPEDRVLEKASKRARVSIFAPEESSYTRGGGGGGSGGSGGNEKKTRFSLSGLGGDSEGGGSTSGSHQGGGAGGGGGGGGGGSGGDCLEIVSETAISEVASTHSAPSVEMDEEDESLVSANVSGRGTPSISGRDSPLDALPDGSSGKDVTERFNKFDIPPPQRDMSPVERPDDQWSTSVIDSEGDRDATARDLMLDTDDKFSIEVPASEADDKYSERLGEDFDETASNCSSSVSAAKVGAAAAAAANAAAAAANRRRSQDDHAGPVEAAAAGIGASDTGSEPGGGTGGAIGSGGGGRLSRPAGPAGKLKKPLAKKTLLNAAAKSGGIVGGGGGSSGAVESESAASPAVTASPAAAAATPLSAADLVFTKYKTARRPPAGPATASAAAANNSTGSPAPAAAADAEDAADGATGAESSQAEGGTAAPPFFDPSNPEDSPAFAEAKRRLRSALTSSEFRLLPPGGFDSGAASGGVADLLRRQLAEAAELGLDQLAAALADLLALLAPFDAHALKRLLLSMRRDLKQRAVYAAYLVNTRHALAARRDRAEHALRRLRHSRRLAFQQLLLCELRAFLKRSDEHEVRSLQATLRQCNSADEKCEETQKLVAHLCARLNWSRSVGLGFDQQDSSVAAAANSEEDSPAGDLLQQSYDYIERWLVSYPEVYAYLSGSNDMRVMQERDEVFRRAMDELGRDLSPNHRLLRIPRAFHSGCPWLPAQEQLRLLPVFKLARDKVACVRRAYDLLSRLLYLSCERPLSADDLLPAFVFVIIKANPPALLSQLEYVRDVYGERLALRMGAECYFWTQFDSAIQFVKNMLAACDQGRSTP</sequence>
<feature type="compositionally biased region" description="Gly residues" evidence="6">
    <location>
        <begin position="653"/>
        <end position="686"/>
    </location>
</feature>
<feature type="compositionally biased region" description="Polar residues" evidence="6">
    <location>
        <begin position="719"/>
        <end position="733"/>
    </location>
</feature>
<comment type="subcellular location">
    <subcellularLocation>
        <location evidence="1">Membrane</location>
        <topology evidence="1">Peripheral membrane protein</topology>
    </subcellularLocation>
</comment>
<feature type="compositionally biased region" description="Low complexity" evidence="6">
    <location>
        <begin position="523"/>
        <end position="538"/>
    </location>
</feature>
<evidence type="ECO:0000313" key="9">
    <source>
        <dbReference type="EMBL" id="PAA64431.1"/>
    </source>
</evidence>
<keyword evidence="10" id="KW-1185">Reference proteome</keyword>
<dbReference type="GO" id="GO:0030139">
    <property type="term" value="C:endocytic vesicle"/>
    <property type="evidence" value="ECO:0007669"/>
    <property type="project" value="TreeGrafter"/>
</dbReference>
<dbReference type="InterPro" id="IPR001936">
    <property type="entry name" value="RasGAP_dom"/>
</dbReference>
<protein>
    <recommendedName>
        <fullName evidence="11">VPS9 domain-containing protein</fullName>
    </recommendedName>
</protein>
<dbReference type="EMBL" id="NIVC01001751">
    <property type="protein sequence ID" value="PAA64431.1"/>
    <property type="molecule type" value="Genomic_DNA"/>
</dbReference>
<keyword evidence="5" id="KW-0472">Membrane</keyword>